<dbReference type="HAMAP" id="MF_00625">
    <property type="entry name" value="SelD"/>
    <property type="match status" value="1"/>
</dbReference>
<dbReference type="eggNOG" id="COG0709">
    <property type="taxonomic scope" value="Bacteria"/>
</dbReference>
<comment type="subunit">
    <text evidence="9">Homodimer.</text>
</comment>
<dbReference type="STRING" id="1121428.DESHY_60241"/>
<evidence type="ECO:0000256" key="2">
    <source>
        <dbReference type="ARBA" id="ARBA00022679"/>
    </source>
</evidence>
<keyword evidence="4 9" id="KW-0547">Nucleotide-binding</keyword>
<keyword evidence="8 9" id="KW-0711">Selenium</keyword>
<organism evidence="12 13">
    <name type="scientific">Desulforamulus hydrothermalis Lam5 = DSM 18033</name>
    <dbReference type="NCBI Taxonomy" id="1121428"/>
    <lineage>
        <taxon>Bacteria</taxon>
        <taxon>Bacillati</taxon>
        <taxon>Bacillota</taxon>
        <taxon>Clostridia</taxon>
        <taxon>Eubacteriales</taxon>
        <taxon>Peptococcaceae</taxon>
        <taxon>Desulforamulus</taxon>
    </lineage>
</organism>
<comment type="caution">
    <text evidence="12">The sequence shown here is derived from an EMBL/GenBank/DDBJ whole genome shotgun (WGS) entry which is preliminary data.</text>
</comment>
<dbReference type="SUPFAM" id="SSF56042">
    <property type="entry name" value="PurM C-terminal domain-like"/>
    <property type="match status" value="1"/>
</dbReference>
<proteinExistence type="inferred from homology"/>
<evidence type="ECO:0000259" key="10">
    <source>
        <dbReference type="Pfam" id="PF00586"/>
    </source>
</evidence>
<comment type="caution">
    <text evidence="9">Lacks conserved residue(s) required for the propagation of feature annotation.</text>
</comment>
<evidence type="ECO:0000259" key="11">
    <source>
        <dbReference type="Pfam" id="PF02769"/>
    </source>
</evidence>
<dbReference type="GO" id="GO:0005737">
    <property type="term" value="C:cytoplasm"/>
    <property type="evidence" value="ECO:0007669"/>
    <property type="project" value="TreeGrafter"/>
</dbReference>
<dbReference type="InterPro" id="IPR016188">
    <property type="entry name" value="PurM-like_N"/>
</dbReference>
<evidence type="ECO:0000256" key="9">
    <source>
        <dbReference type="HAMAP-Rule" id="MF_00625"/>
    </source>
</evidence>
<feature type="binding site" evidence="9">
    <location>
        <position position="70"/>
    </location>
    <ligand>
        <name>Mg(2+)</name>
        <dbReference type="ChEBI" id="CHEBI:18420"/>
    </ligand>
</feature>
<keyword evidence="3 9" id="KW-0479">Metal-binding</keyword>
<keyword evidence="6 9" id="KW-0067">ATP-binding</keyword>
<feature type="binding site" description="in other chain" evidence="9">
    <location>
        <begin position="27"/>
        <end position="29"/>
    </location>
    <ligand>
        <name>ATP</name>
        <dbReference type="ChEBI" id="CHEBI:30616"/>
        <note>ligand shared between dimeric partners</note>
    </ligand>
</feature>
<dbReference type="Pfam" id="PF02769">
    <property type="entry name" value="AIRS_C"/>
    <property type="match status" value="1"/>
</dbReference>
<dbReference type="CDD" id="cd02195">
    <property type="entry name" value="SelD"/>
    <property type="match status" value="1"/>
</dbReference>
<dbReference type="Pfam" id="PF00586">
    <property type="entry name" value="AIRS"/>
    <property type="match status" value="1"/>
</dbReference>
<dbReference type="SUPFAM" id="SSF55326">
    <property type="entry name" value="PurM N-terminal domain-like"/>
    <property type="match status" value="1"/>
</dbReference>
<evidence type="ECO:0000313" key="13">
    <source>
        <dbReference type="Proteomes" id="UP000009315"/>
    </source>
</evidence>
<dbReference type="GO" id="GO:0005524">
    <property type="term" value="F:ATP binding"/>
    <property type="evidence" value="ECO:0007669"/>
    <property type="project" value="UniProtKB-UniRule"/>
</dbReference>
<dbReference type="Proteomes" id="UP000009315">
    <property type="component" value="Unassembled WGS sequence"/>
</dbReference>
<evidence type="ECO:0000256" key="6">
    <source>
        <dbReference type="ARBA" id="ARBA00022840"/>
    </source>
</evidence>
<comment type="similarity">
    <text evidence="1 9">Belongs to the selenophosphate synthase 1 family. Class I subfamily.</text>
</comment>
<comment type="catalytic activity">
    <reaction evidence="9">
        <text>hydrogenselenide + ATP + H2O = selenophosphate + AMP + phosphate + 2 H(+)</text>
        <dbReference type="Rhea" id="RHEA:18737"/>
        <dbReference type="ChEBI" id="CHEBI:15377"/>
        <dbReference type="ChEBI" id="CHEBI:15378"/>
        <dbReference type="ChEBI" id="CHEBI:16144"/>
        <dbReference type="ChEBI" id="CHEBI:29317"/>
        <dbReference type="ChEBI" id="CHEBI:30616"/>
        <dbReference type="ChEBI" id="CHEBI:43474"/>
        <dbReference type="ChEBI" id="CHEBI:456215"/>
        <dbReference type="EC" id="2.7.9.3"/>
    </reaction>
</comment>
<feature type="domain" description="PurM-like C-terminal" evidence="11">
    <location>
        <begin position="147"/>
        <end position="320"/>
    </location>
</feature>
<dbReference type="InterPro" id="IPR023061">
    <property type="entry name" value="SelD_I"/>
</dbReference>
<evidence type="ECO:0000256" key="1">
    <source>
        <dbReference type="ARBA" id="ARBA00008026"/>
    </source>
</evidence>
<protein>
    <recommendedName>
        <fullName evidence="9">Selenide, water dikinase</fullName>
        <ecNumber evidence="9">2.7.9.3</ecNumber>
    </recommendedName>
    <alternativeName>
        <fullName evidence="9">Selenium donor protein</fullName>
    </alternativeName>
    <alternativeName>
        <fullName evidence="9">Selenophosphate synthase</fullName>
    </alternativeName>
</protein>
<dbReference type="EC" id="2.7.9.3" evidence="9"/>
<dbReference type="PANTHER" id="PTHR10256:SF0">
    <property type="entry name" value="INACTIVE SELENIDE, WATER DIKINASE-LIKE PROTEIN-RELATED"/>
    <property type="match status" value="1"/>
</dbReference>
<evidence type="ECO:0000256" key="3">
    <source>
        <dbReference type="ARBA" id="ARBA00022723"/>
    </source>
</evidence>
<dbReference type="PANTHER" id="PTHR10256">
    <property type="entry name" value="SELENIDE, WATER DIKINASE"/>
    <property type="match status" value="1"/>
</dbReference>
<feature type="binding site" description="in other chain" evidence="9">
    <location>
        <position position="70"/>
    </location>
    <ligand>
        <name>ATP</name>
        <dbReference type="ChEBI" id="CHEBI:30616"/>
        <note>ligand shared between dimeric partners</note>
    </ligand>
</feature>
<dbReference type="GO" id="GO:0000287">
    <property type="term" value="F:magnesium ion binding"/>
    <property type="evidence" value="ECO:0007669"/>
    <property type="project" value="UniProtKB-UniRule"/>
</dbReference>
<name>K8E0G5_9FIRM</name>
<dbReference type="FunFam" id="3.90.650.10:FF:000004">
    <property type="entry name" value="Selenide, water dikinase"/>
    <property type="match status" value="1"/>
</dbReference>
<feature type="binding site" description="in other chain" evidence="9">
    <location>
        <position position="47"/>
    </location>
    <ligand>
        <name>ATP</name>
        <dbReference type="ChEBI" id="CHEBI:30616"/>
        <note>ligand shared between dimeric partners</note>
    </ligand>
</feature>
<dbReference type="NCBIfam" id="TIGR00476">
    <property type="entry name" value="selD"/>
    <property type="match status" value="1"/>
</dbReference>
<dbReference type="FunFam" id="3.30.1330.10:FF:000003">
    <property type="entry name" value="Selenide, water dikinase"/>
    <property type="match status" value="1"/>
</dbReference>
<evidence type="ECO:0000313" key="12">
    <source>
        <dbReference type="EMBL" id="CCO09069.1"/>
    </source>
</evidence>
<feature type="binding site" evidence="9">
    <location>
        <position position="30"/>
    </location>
    <ligand>
        <name>Mg(2+)</name>
        <dbReference type="ChEBI" id="CHEBI:18420"/>
    </ligand>
</feature>
<accession>K8E0G5</accession>
<evidence type="ECO:0000256" key="8">
    <source>
        <dbReference type="ARBA" id="ARBA00023266"/>
    </source>
</evidence>
<dbReference type="InterPro" id="IPR010918">
    <property type="entry name" value="PurM-like_C_dom"/>
</dbReference>
<dbReference type="GO" id="GO:0004756">
    <property type="term" value="F:selenide, water dikinase activity"/>
    <property type="evidence" value="ECO:0007669"/>
    <property type="project" value="UniProtKB-UniRule"/>
</dbReference>
<gene>
    <name evidence="9 12" type="primary">selD</name>
    <name evidence="12" type="ORF">DESHY_60241</name>
</gene>
<evidence type="ECO:0000256" key="4">
    <source>
        <dbReference type="ARBA" id="ARBA00022741"/>
    </source>
</evidence>
<dbReference type="GO" id="GO:0016260">
    <property type="term" value="P:selenocysteine biosynthetic process"/>
    <property type="evidence" value="ECO:0007669"/>
    <property type="project" value="InterPro"/>
</dbReference>
<dbReference type="AlphaFoldDB" id="K8E0G5"/>
<evidence type="ECO:0000256" key="5">
    <source>
        <dbReference type="ARBA" id="ARBA00022777"/>
    </source>
</evidence>
<keyword evidence="7 9" id="KW-0460">Magnesium</keyword>
<feature type="domain" description="PurM-like N-terminal" evidence="10">
    <location>
        <begin position="29"/>
        <end position="135"/>
    </location>
</feature>
<dbReference type="InterPro" id="IPR036676">
    <property type="entry name" value="PurM-like_C_sf"/>
</dbReference>
<keyword evidence="2 9" id="KW-0808">Transferase</keyword>
<evidence type="ECO:0000256" key="7">
    <source>
        <dbReference type="ARBA" id="ARBA00022842"/>
    </source>
</evidence>
<dbReference type="InterPro" id="IPR036921">
    <property type="entry name" value="PurM-like_N_sf"/>
</dbReference>
<feature type="binding site" evidence="9">
    <location>
        <begin position="117"/>
        <end position="119"/>
    </location>
    <ligand>
        <name>ATP</name>
        <dbReference type="ChEBI" id="CHEBI:30616"/>
        <note>ligand shared between dimeric partners</note>
    </ligand>
</feature>
<dbReference type="EMBL" id="CAOS01000013">
    <property type="protein sequence ID" value="CCO09069.1"/>
    <property type="molecule type" value="Genomic_DNA"/>
</dbReference>
<dbReference type="Gene3D" id="3.90.650.10">
    <property type="entry name" value="PurM-like C-terminal domain"/>
    <property type="match status" value="1"/>
</dbReference>
<keyword evidence="13" id="KW-1185">Reference proteome</keyword>
<keyword evidence="5 9" id="KW-0418">Kinase</keyword>
<sequence>MGPEVLAEVLCRLPKYTDPNLLVGLDTSDDAAVYRLHDELAVIQTVDFFTPMVDDPYLFGQIAAANALSDVYAMGGTPVLALNIVCFPACLSPDILQEILRGGADKVREAGAVIAGGHSVQDDEPKYGLAVTGVIHPARIYSNATARAGDFLVLTKPLGTGIINTGIKADLAAPAVIRQAVATMAALNQPAAAAMVELGASACTDITGFGLLGHAAEMARASGLSITFYADAIPVLPGARELARMGIIPAGAYNNRNHLGDQVEVEEGVRREDVDILFDPQTSGGLLIAVSPTRADSLLRELHRRGVTDACIVGRLAAQSDRLITIRRGQLHDPRDK</sequence>
<reference evidence="12 13" key="1">
    <citation type="journal article" date="2013" name="Genome Announc.">
        <title>Genome Sequence of the Sulfate-Reducing Bacterium Desulfotomaculum hydrothermale Lam5(T).</title>
        <authorList>
            <person name="Amin O."/>
            <person name="Fardeau M.L."/>
            <person name="Valette O."/>
            <person name="Hirschler-Rea A."/>
            <person name="Barbe V."/>
            <person name="Medigue C."/>
            <person name="Vacherie B."/>
            <person name="Ollivier B."/>
            <person name="Bertin P.N."/>
            <person name="Dolla A."/>
        </authorList>
    </citation>
    <scope>NUCLEOTIDE SEQUENCE [LARGE SCALE GENOMIC DNA]</scope>
    <source>
        <strain evidence="13">Lam5 / DSM 18033</strain>
    </source>
</reference>
<dbReference type="NCBIfam" id="NF002098">
    <property type="entry name" value="PRK00943.1"/>
    <property type="match status" value="1"/>
</dbReference>
<comment type="cofactor">
    <cofactor evidence="9">
        <name>Mg(2+)</name>
        <dbReference type="ChEBI" id="CHEBI:18420"/>
    </cofactor>
    <text evidence="9">Binds 1 Mg(2+) ion per monomer.</text>
</comment>
<dbReference type="InterPro" id="IPR004536">
    <property type="entry name" value="SPS/SelD"/>
</dbReference>
<comment type="function">
    <text evidence="9">Synthesizes selenophosphate from selenide and ATP.</text>
</comment>
<dbReference type="PIRSF" id="PIRSF036407">
    <property type="entry name" value="Selenphspht_syn"/>
    <property type="match status" value="1"/>
</dbReference>
<feature type="binding site" evidence="9">
    <location>
        <position position="205"/>
    </location>
    <ligand>
        <name>Mg(2+)</name>
        <dbReference type="ChEBI" id="CHEBI:18420"/>
    </ligand>
</feature>
<dbReference type="Gene3D" id="3.30.1330.10">
    <property type="entry name" value="PurM-like, N-terminal domain"/>
    <property type="match status" value="1"/>
</dbReference>